<reference evidence="1" key="1">
    <citation type="submission" date="2022-07" db="EMBL/GenBank/DDBJ databases">
        <authorList>
            <person name="Macas J."/>
            <person name="Novak P."/>
            <person name="Neumann P."/>
        </authorList>
    </citation>
    <scope>NUCLEOTIDE SEQUENCE</scope>
</reference>
<sequence>MACLGALTRANISIRKFVPKVTTMRKC</sequence>
<comment type="caution">
    <text evidence="1">The sequence shown here is derived from an EMBL/GenBank/DDBJ whole genome shotgun (WGS) entry which is preliminary data.</text>
</comment>
<gene>
    <name evidence="1" type="ORF">CEPIT_LOCUS43266</name>
</gene>
<name>A0AAV0GFW7_9ASTE</name>
<dbReference type="EMBL" id="CAMAPF010001117">
    <property type="protein sequence ID" value="CAH9146808.1"/>
    <property type="molecule type" value="Genomic_DNA"/>
</dbReference>
<accession>A0AAV0GFW7</accession>
<dbReference type="Proteomes" id="UP001152523">
    <property type="component" value="Unassembled WGS sequence"/>
</dbReference>
<keyword evidence="2" id="KW-1185">Reference proteome</keyword>
<dbReference type="AlphaFoldDB" id="A0AAV0GFW7"/>
<organism evidence="1 2">
    <name type="scientific">Cuscuta epithymum</name>
    <dbReference type="NCBI Taxonomy" id="186058"/>
    <lineage>
        <taxon>Eukaryota</taxon>
        <taxon>Viridiplantae</taxon>
        <taxon>Streptophyta</taxon>
        <taxon>Embryophyta</taxon>
        <taxon>Tracheophyta</taxon>
        <taxon>Spermatophyta</taxon>
        <taxon>Magnoliopsida</taxon>
        <taxon>eudicotyledons</taxon>
        <taxon>Gunneridae</taxon>
        <taxon>Pentapetalae</taxon>
        <taxon>asterids</taxon>
        <taxon>lamiids</taxon>
        <taxon>Solanales</taxon>
        <taxon>Convolvulaceae</taxon>
        <taxon>Cuscuteae</taxon>
        <taxon>Cuscuta</taxon>
        <taxon>Cuscuta subgen. Cuscuta</taxon>
    </lineage>
</organism>
<protein>
    <submittedName>
        <fullName evidence="1">Uncharacterized protein</fullName>
    </submittedName>
</protein>
<evidence type="ECO:0000313" key="1">
    <source>
        <dbReference type="EMBL" id="CAH9146808.1"/>
    </source>
</evidence>
<evidence type="ECO:0000313" key="2">
    <source>
        <dbReference type="Proteomes" id="UP001152523"/>
    </source>
</evidence>
<proteinExistence type="predicted"/>